<dbReference type="InterPro" id="IPR013087">
    <property type="entry name" value="Znf_C2H2_type"/>
</dbReference>
<evidence type="ECO:0000259" key="5">
    <source>
        <dbReference type="PROSITE" id="PS50157"/>
    </source>
</evidence>
<dbReference type="PROSITE" id="PS50157">
    <property type="entry name" value="ZINC_FINGER_C2H2_2"/>
    <property type="match status" value="2"/>
</dbReference>
<reference evidence="6 7" key="1">
    <citation type="submission" date="2021-06" db="EMBL/GenBank/DDBJ databases">
        <title>Caerostris extrusa draft genome.</title>
        <authorList>
            <person name="Kono N."/>
            <person name="Arakawa K."/>
        </authorList>
    </citation>
    <scope>NUCLEOTIDE SEQUENCE [LARGE SCALE GENOMIC DNA]</scope>
</reference>
<feature type="domain" description="C2H2-type" evidence="5">
    <location>
        <begin position="11"/>
        <end position="38"/>
    </location>
</feature>
<dbReference type="InterPro" id="IPR036236">
    <property type="entry name" value="Znf_C2H2_sf"/>
</dbReference>
<dbReference type="Pfam" id="PF00096">
    <property type="entry name" value="zf-C2H2"/>
    <property type="match status" value="1"/>
</dbReference>
<dbReference type="PANTHER" id="PTHR23235">
    <property type="entry name" value="KRUEPPEL-LIKE TRANSCRIPTION FACTOR"/>
    <property type="match status" value="1"/>
</dbReference>
<evidence type="ECO:0000256" key="3">
    <source>
        <dbReference type="ARBA" id="ARBA00022833"/>
    </source>
</evidence>
<keyword evidence="2 4" id="KW-0863">Zinc-finger</keyword>
<organism evidence="6 7">
    <name type="scientific">Caerostris extrusa</name>
    <name type="common">Bark spider</name>
    <name type="synonym">Caerostris bankana</name>
    <dbReference type="NCBI Taxonomy" id="172846"/>
    <lineage>
        <taxon>Eukaryota</taxon>
        <taxon>Metazoa</taxon>
        <taxon>Ecdysozoa</taxon>
        <taxon>Arthropoda</taxon>
        <taxon>Chelicerata</taxon>
        <taxon>Arachnida</taxon>
        <taxon>Araneae</taxon>
        <taxon>Araneomorphae</taxon>
        <taxon>Entelegynae</taxon>
        <taxon>Araneoidea</taxon>
        <taxon>Araneidae</taxon>
        <taxon>Caerostris</taxon>
    </lineage>
</organism>
<keyword evidence="1" id="KW-0479">Metal-binding</keyword>
<keyword evidence="7" id="KW-1185">Reference proteome</keyword>
<protein>
    <recommendedName>
        <fullName evidence="5">C2H2-type domain-containing protein</fullName>
    </recommendedName>
</protein>
<proteinExistence type="predicted"/>
<name>A0AAV4NE97_CAEEX</name>
<dbReference type="Proteomes" id="UP001054945">
    <property type="component" value="Unassembled WGS sequence"/>
</dbReference>
<evidence type="ECO:0000313" key="6">
    <source>
        <dbReference type="EMBL" id="GIX82016.1"/>
    </source>
</evidence>
<dbReference type="SUPFAM" id="SSF57667">
    <property type="entry name" value="beta-beta-alpha zinc fingers"/>
    <property type="match status" value="1"/>
</dbReference>
<gene>
    <name evidence="6" type="ORF">CEXT_76321</name>
</gene>
<feature type="domain" description="C2H2-type" evidence="5">
    <location>
        <begin position="39"/>
        <end position="66"/>
    </location>
</feature>
<evidence type="ECO:0000256" key="1">
    <source>
        <dbReference type="ARBA" id="ARBA00022723"/>
    </source>
</evidence>
<evidence type="ECO:0000256" key="2">
    <source>
        <dbReference type="ARBA" id="ARBA00022771"/>
    </source>
</evidence>
<comment type="caution">
    <text evidence="6">The sequence shown here is derived from an EMBL/GenBank/DDBJ whole genome shotgun (WGS) entry which is preliminary data.</text>
</comment>
<dbReference type="EMBL" id="BPLR01003194">
    <property type="protein sequence ID" value="GIX82016.1"/>
    <property type="molecule type" value="Genomic_DNA"/>
</dbReference>
<dbReference type="FunFam" id="3.30.160.60:FF:000065">
    <property type="entry name" value="B-cell CLL/lymphoma 6, member B"/>
    <property type="match status" value="1"/>
</dbReference>
<keyword evidence="3" id="KW-0862">Zinc</keyword>
<sequence>MRLSKNEESLHKCSKRPMIFRRKDYLESHEAFHNVEKPYVCSFCDKAFTRSDKLGDHIRLPDKTCPQHPPGETPDPSLPKCLMLKHAGEGEAFAILAANSLLRNSLELTSVRKNKYSGYS</sequence>
<dbReference type="Gene3D" id="3.30.160.60">
    <property type="entry name" value="Classic Zinc Finger"/>
    <property type="match status" value="1"/>
</dbReference>
<accession>A0AAV4NE97</accession>
<dbReference type="AlphaFoldDB" id="A0AAV4NE97"/>
<evidence type="ECO:0000313" key="7">
    <source>
        <dbReference type="Proteomes" id="UP001054945"/>
    </source>
</evidence>
<evidence type="ECO:0000256" key="4">
    <source>
        <dbReference type="PROSITE-ProRule" id="PRU00042"/>
    </source>
</evidence>
<dbReference type="GO" id="GO:0008270">
    <property type="term" value="F:zinc ion binding"/>
    <property type="evidence" value="ECO:0007669"/>
    <property type="project" value="UniProtKB-KW"/>
</dbReference>